<dbReference type="GO" id="GO:0006865">
    <property type="term" value="P:amino acid transport"/>
    <property type="evidence" value="ECO:0007669"/>
    <property type="project" value="TreeGrafter"/>
</dbReference>
<dbReference type="InterPro" id="IPR035906">
    <property type="entry name" value="MetI-like_sf"/>
</dbReference>
<dbReference type="RefSeq" id="WP_246190346.1">
    <property type="nucleotide sequence ID" value="NZ_CABPSQ010000009.1"/>
</dbReference>
<evidence type="ECO:0000256" key="3">
    <source>
        <dbReference type="ARBA" id="ARBA00022448"/>
    </source>
</evidence>
<dbReference type="PANTHER" id="PTHR30614">
    <property type="entry name" value="MEMBRANE COMPONENT OF AMINO ACID ABC TRANSPORTER"/>
    <property type="match status" value="1"/>
</dbReference>
<gene>
    <name evidence="10" type="ORF">PCA31118_04121</name>
</gene>
<accession>A0A5E5AG75</accession>
<evidence type="ECO:0000256" key="7">
    <source>
        <dbReference type="ARBA" id="ARBA00023136"/>
    </source>
</evidence>
<sequence length="254" mass="27650">MRARHLTFCMETFVMIDWLAPKYLGWLLSGFGVTLALALAASAAATLLGFVLAVARNAHSPLFARPAATFVALMRNTPLLVQLFFWYFGVAALLPSSAVQWLSQAHVWHVVLFDIRWPTLETLAGFVGLTIYTTAFIGEEIRAGLRGVPAGQMYAAAALGLSRFAIFRHVVLPQAVRIAMPPLFGQYMNVVKNSSLTMAIGLAELSYASRQVETETFKTFQAFGVATLLYIGAIALIEAVSMATTHRHAAAPSR</sequence>
<evidence type="ECO:0000313" key="11">
    <source>
        <dbReference type="Proteomes" id="UP000414136"/>
    </source>
</evidence>
<keyword evidence="5 8" id="KW-0812">Transmembrane</keyword>
<keyword evidence="3 8" id="KW-0813">Transport</keyword>
<organism evidence="10 11">
    <name type="scientific">Pandoraea captiosa</name>
    <dbReference type="NCBI Taxonomy" id="2508302"/>
    <lineage>
        <taxon>Bacteria</taxon>
        <taxon>Pseudomonadati</taxon>
        <taxon>Pseudomonadota</taxon>
        <taxon>Betaproteobacteria</taxon>
        <taxon>Burkholderiales</taxon>
        <taxon>Burkholderiaceae</taxon>
        <taxon>Pandoraea</taxon>
    </lineage>
</organism>
<dbReference type="Proteomes" id="UP000414136">
    <property type="component" value="Unassembled WGS sequence"/>
</dbReference>
<keyword evidence="7 8" id="KW-0472">Membrane</keyword>
<feature type="domain" description="ABC transmembrane type-1" evidence="9">
    <location>
        <begin position="31"/>
        <end position="238"/>
    </location>
</feature>
<keyword evidence="4" id="KW-1003">Cell membrane</keyword>
<dbReference type="PANTHER" id="PTHR30614:SF47">
    <property type="entry name" value="ABC TRANSPORTER PERMEASE"/>
    <property type="match status" value="1"/>
</dbReference>
<dbReference type="InterPro" id="IPR010065">
    <property type="entry name" value="AA_ABC_transptr_permease_3TM"/>
</dbReference>
<dbReference type="EMBL" id="CABPSQ010000009">
    <property type="protein sequence ID" value="VVE72218.1"/>
    <property type="molecule type" value="Genomic_DNA"/>
</dbReference>
<feature type="transmembrane region" description="Helical" evidence="8">
    <location>
        <begin position="23"/>
        <end position="55"/>
    </location>
</feature>
<dbReference type="PROSITE" id="PS50928">
    <property type="entry name" value="ABC_TM1"/>
    <property type="match status" value="1"/>
</dbReference>
<evidence type="ECO:0000313" key="10">
    <source>
        <dbReference type="EMBL" id="VVE72218.1"/>
    </source>
</evidence>
<evidence type="ECO:0000256" key="5">
    <source>
        <dbReference type="ARBA" id="ARBA00022692"/>
    </source>
</evidence>
<name>A0A5E5AG75_9BURK</name>
<evidence type="ECO:0000256" key="2">
    <source>
        <dbReference type="ARBA" id="ARBA00010072"/>
    </source>
</evidence>
<feature type="transmembrane region" description="Helical" evidence="8">
    <location>
        <begin position="83"/>
        <end position="103"/>
    </location>
</feature>
<protein>
    <submittedName>
        <fullName evidence="10">Amino acid ABC transporter permease</fullName>
    </submittedName>
</protein>
<feature type="transmembrane region" description="Helical" evidence="8">
    <location>
        <begin position="123"/>
        <end position="141"/>
    </location>
</feature>
<dbReference type="CDD" id="cd06261">
    <property type="entry name" value="TM_PBP2"/>
    <property type="match status" value="1"/>
</dbReference>
<comment type="subcellular location">
    <subcellularLocation>
        <location evidence="1">Cell inner membrane</location>
        <topology evidence="1">Multi-pass membrane protein</topology>
    </subcellularLocation>
    <subcellularLocation>
        <location evidence="8">Cell membrane</location>
        <topology evidence="8">Multi-pass membrane protein</topology>
    </subcellularLocation>
</comment>
<evidence type="ECO:0000256" key="6">
    <source>
        <dbReference type="ARBA" id="ARBA00022989"/>
    </source>
</evidence>
<dbReference type="SUPFAM" id="SSF161098">
    <property type="entry name" value="MetI-like"/>
    <property type="match status" value="1"/>
</dbReference>
<evidence type="ECO:0000256" key="4">
    <source>
        <dbReference type="ARBA" id="ARBA00022475"/>
    </source>
</evidence>
<proteinExistence type="inferred from homology"/>
<evidence type="ECO:0000259" key="9">
    <source>
        <dbReference type="PROSITE" id="PS50928"/>
    </source>
</evidence>
<dbReference type="InterPro" id="IPR043429">
    <property type="entry name" value="ArtM/GltK/GlnP/TcyL/YhdX-like"/>
</dbReference>
<comment type="similarity">
    <text evidence="2">Belongs to the binding-protein-dependent transport system permease family. HisMQ subfamily.</text>
</comment>
<dbReference type="GO" id="GO:0022857">
    <property type="term" value="F:transmembrane transporter activity"/>
    <property type="evidence" value="ECO:0007669"/>
    <property type="project" value="InterPro"/>
</dbReference>
<dbReference type="NCBIfam" id="TIGR01726">
    <property type="entry name" value="HEQRo_perm_3TM"/>
    <property type="match status" value="1"/>
</dbReference>
<dbReference type="GO" id="GO:0043190">
    <property type="term" value="C:ATP-binding cassette (ABC) transporter complex"/>
    <property type="evidence" value="ECO:0007669"/>
    <property type="project" value="InterPro"/>
</dbReference>
<keyword evidence="6 8" id="KW-1133">Transmembrane helix</keyword>
<reference evidence="10 11" key="1">
    <citation type="submission" date="2019-08" db="EMBL/GenBank/DDBJ databases">
        <authorList>
            <person name="Peeters C."/>
        </authorList>
    </citation>
    <scope>NUCLEOTIDE SEQUENCE [LARGE SCALE GENOMIC DNA]</scope>
    <source>
        <strain evidence="10 11">LMG 31118</strain>
    </source>
</reference>
<dbReference type="InterPro" id="IPR000515">
    <property type="entry name" value="MetI-like"/>
</dbReference>
<dbReference type="Pfam" id="PF00528">
    <property type="entry name" value="BPD_transp_1"/>
    <property type="match status" value="1"/>
</dbReference>
<evidence type="ECO:0000256" key="1">
    <source>
        <dbReference type="ARBA" id="ARBA00004429"/>
    </source>
</evidence>
<dbReference type="Gene3D" id="1.10.3720.10">
    <property type="entry name" value="MetI-like"/>
    <property type="match status" value="1"/>
</dbReference>
<evidence type="ECO:0000256" key="8">
    <source>
        <dbReference type="RuleBase" id="RU363032"/>
    </source>
</evidence>
<feature type="transmembrane region" description="Helical" evidence="8">
    <location>
        <begin position="220"/>
        <end position="240"/>
    </location>
</feature>
<keyword evidence="11" id="KW-1185">Reference proteome</keyword>
<dbReference type="AlphaFoldDB" id="A0A5E5AG75"/>